<feature type="region of interest" description="Disordered" evidence="1">
    <location>
        <begin position="186"/>
        <end position="209"/>
    </location>
</feature>
<reference evidence="3" key="1">
    <citation type="submission" date="2024-07" db="EMBL/GenBank/DDBJ databases">
        <authorList>
            <person name="fu j."/>
        </authorList>
    </citation>
    <scope>NUCLEOTIDE SEQUENCE</scope>
    <source>
        <strain evidence="3">P10A9</strain>
    </source>
</reference>
<protein>
    <submittedName>
        <fullName evidence="3">Uncharacterized protein</fullName>
    </submittedName>
</protein>
<feature type="signal peptide" evidence="2">
    <location>
        <begin position="1"/>
        <end position="38"/>
    </location>
</feature>
<dbReference type="AlphaFoldDB" id="A0AB39L5V6"/>
<sequence length="321" mass="30011">MRIGGRWRARALTVARHAAAAAGLGAAWILLSGAPANAAIPSPGDLVGGIVAPAPSATASGPMSSVPATTAALASDPGGTLAGLTGTTTSTATSLAGAAPTAVAPLTGGPASPLAPVITPVVEGTTSLAVEAVGAVGGTVGSVAQGTGDALAPVAQPVGQVLETTTAPAPARPVPGLADIFMDTAPAASTPLDHPGGDSPAGEPMRQDPLAGEAGLSAAATARPTPPAMAGAFVLDGAAMVASGTGSGWPDLPRDPVIAPAPAPTSGESSPSGAGGGSGAATALGASAFSLMLLSRAGGRLGHAATRLPASPSFDPGSTPD</sequence>
<proteinExistence type="predicted"/>
<evidence type="ECO:0000256" key="1">
    <source>
        <dbReference type="SAM" id="MobiDB-lite"/>
    </source>
</evidence>
<gene>
    <name evidence="3" type="ORF">AB5L97_05950</name>
</gene>
<dbReference type="KEGG" id="spue:AB5L97_05950"/>
<organism evidence="3">
    <name type="scientific">Sinomonas puerhi</name>
    <dbReference type="NCBI Taxonomy" id="3238584"/>
    <lineage>
        <taxon>Bacteria</taxon>
        <taxon>Bacillati</taxon>
        <taxon>Actinomycetota</taxon>
        <taxon>Actinomycetes</taxon>
        <taxon>Micrococcales</taxon>
        <taxon>Micrococcaceae</taxon>
        <taxon>Sinomonas</taxon>
    </lineage>
</organism>
<evidence type="ECO:0000256" key="2">
    <source>
        <dbReference type="SAM" id="SignalP"/>
    </source>
</evidence>
<keyword evidence="2" id="KW-0732">Signal</keyword>
<accession>A0AB39L5V6</accession>
<dbReference type="EMBL" id="CP163302">
    <property type="protein sequence ID" value="XDP46552.1"/>
    <property type="molecule type" value="Genomic_DNA"/>
</dbReference>
<name>A0AB39L5V6_9MICC</name>
<dbReference type="RefSeq" id="WP_369046863.1">
    <property type="nucleotide sequence ID" value="NZ_CP163302.1"/>
</dbReference>
<feature type="region of interest" description="Disordered" evidence="1">
    <location>
        <begin position="246"/>
        <end position="281"/>
    </location>
</feature>
<feature type="chain" id="PRO_5044200376" evidence="2">
    <location>
        <begin position="39"/>
        <end position="321"/>
    </location>
</feature>
<evidence type="ECO:0000313" key="3">
    <source>
        <dbReference type="EMBL" id="XDP46552.1"/>
    </source>
</evidence>